<dbReference type="Proteomes" id="UP000250235">
    <property type="component" value="Unassembled WGS sequence"/>
</dbReference>
<dbReference type="InterPro" id="IPR005181">
    <property type="entry name" value="SASA"/>
</dbReference>
<dbReference type="Gene3D" id="3.40.50.1110">
    <property type="entry name" value="SGNH hydrolase"/>
    <property type="match status" value="1"/>
</dbReference>
<dbReference type="InterPro" id="IPR052940">
    <property type="entry name" value="Carb_Esterase_6"/>
</dbReference>
<dbReference type="SUPFAM" id="SSF52266">
    <property type="entry name" value="SGNH hydrolase"/>
    <property type="match status" value="1"/>
</dbReference>
<proteinExistence type="predicted"/>
<dbReference type="AlphaFoldDB" id="A0A2Z7B1G2"/>
<evidence type="ECO:0000256" key="1">
    <source>
        <dbReference type="ARBA" id="ARBA00022801"/>
    </source>
</evidence>
<evidence type="ECO:0000259" key="2">
    <source>
        <dbReference type="Pfam" id="PF03629"/>
    </source>
</evidence>
<organism evidence="3 4">
    <name type="scientific">Dorcoceras hygrometricum</name>
    <dbReference type="NCBI Taxonomy" id="472368"/>
    <lineage>
        <taxon>Eukaryota</taxon>
        <taxon>Viridiplantae</taxon>
        <taxon>Streptophyta</taxon>
        <taxon>Embryophyta</taxon>
        <taxon>Tracheophyta</taxon>
        <taxon>Spermatophyta</taxon>
        <taxon>Magnoliopsida</taxon>
        <taxon>eudicotyledons</taxon>
        <taxon>Gunneridae</taxon>
        <taxon>Pentapetalae</taxon>
        <taxon>asterids</taxon>
        <taxon>lamiids</taxon>
        <taxon>Lamiales</taxon>
        <taxon>Gesneriaceae</taxon>
        <taxon>Didymocarpoideae</taxon>
        <taxon>Trichosporeae</taxon>
        <taxon>Loxocarpinae</taxon>
        <taxon>Dorcoceras</taxon>
    </lineage>
</organism>
<dbReference type="OrthoDB" id="42638at2759"/>
<evidence type="ECO:0000313" key="4">
    <source>
        <dbReference type="Proteomes" id="UP000250235"/>
    </source>
</evidence>
<dbReference type="EMBL" id="KV010685">
    <property type="protein sequence ID" value="KZV27090.1"/>
    <property type="molecule type" value="Genomic_DNA"/>
</dbReference>
<reference evidence="3 4" key="1">
    <citation type="journal article" date="2015" name="Proc. Natl. Acad. Sci. U.S.A.">
        <title>The resurrection genome of Boea hygrometrica: A blueprint for survival of dehydration.</title>
        <authorList>
            <person name="Xiao L."/>
            <person name="Yang G."/>
            <person name="Zhang L."/>
            <person name="Yang X."/>
            <person name="Zhao S."/>
            <person name="Ji Z."/>
            <person name="Zhou Q."/>
            <person name="Hu M."/>
            <person name="Wang Y."/>
            <person name="Chen M."/>
            <person name="Xu Y."/>
            <person name="Jin H."/>
            <person name="Xiao X."/>
            <person name="Hu G."/>
            <person name="Bao F."/>
            <person name="Hu Y."/>
            <person name="Wan P."/>
            <person name="Li L."/>
            <person name="Deng X."/>
            <person name="Kuang T."/>
            <person name="Xiang C."/>
            <person name="Zhu J.K."/>
            <person name="Oliver M.J."/>
            <person name="He Y."/>
        </authorList>
    </citation>
    <scope>NUCLEOTIDE SEQUENCE [LARGE SCALE GENOMIC DNA]</scope>
    <source>
        <strain evidence="4">cv. XS01</strain>
    </source>
</reference>
<dbReference type="GO" id="GO:0016787">
    <property type="term" value="F:hydrolase activity"/>
    <property type="evidence" value="ECO:0007669"/>
    <property type="project" value="UniProtKB-KW"/>
</dbReference>
<keyword evidence="4" id="KW-1185">Reference proteome</keyword>
<sequence length="267" mass="29415">MLLSCCSLATVFISENGNDLSYKNLFILAGQSNMAGRGYFGDDNSTNPPPLGYFDSHPQILVLDANQTWNVATEYGPDQYYLHYGIDLVRYLGVGPGMPFANWILIKDPGFGTIGLIPCAHGNTQIVQWSKGNDRGLYDQLVYRAKVALESGGKIKALLWYQGESDAETYEDATLYGSRLAKFLTDVRADLEMPDLPVLVVAMMTGVGEYKMMVRQAQMDIKLPHVVTVDAMGAEIKPYDKAHLNLAGIVEVGKRLADTFLEINGKC</sequence>
<dbReference type="PANTHER" id="PTHR31988:SF15">
    <property type="entry name" value="ESTERASE, PUTATIVE (DUF303)-RELATED"/>
    <property type="match status" value="1"/>
</dbReference>
<dbReference type="PANTHER" id="PTHR31988">
    <property type="entry name" value="ESTERASE, PUTATIVE (DUF303)-RELATED"/>
    <property type="match status" value="1"/>
</dbReference>
<keyword evidence="1" id="KW-0378">Hydrolase</keyword>
<accession>A0A2Z7B1G2</accession>
<dbReference type="Pfam" id="PF03629">
    <property type="entry name" value="SASA"/>
    <property type="match status" value="1"/>
</dbReference>
<dbReference type="InterPro" id="IPR036514">
    <property type="entry name" value="SGNH_hydro_sf"/>
</dbReference>
<name>A0A2Z7B1G2_9LAMI</name>
<evidence type="ECO:0000313" key="3">
    <source>
        <dbReference type="EMBL" id="KZV27090.1"/>
    </source>
</evidence>
<feature type="domain" description="Sialate O-acetylesterase" evidence="2">
    <location>
        <begin position="23"/>
        <end position="261"/>
    </location>
</feature>
<gene>
    <name evidence="3" type="ORF">F511_36863</name>
</gene>
<protein>
    <submittedName>
        <fullName evidence="3">Putative carbohydrate esterase-like</fullName>
    </submittedName>
</protein>